<evidence type="ECO:0000256" key="6">
    <source>
        <dbReference type="ARBA" id="ARBA00022692"/>
    </source>
</evidence>
<dbReference type="OrthoDB" id="1247465at2"/>
<evidence type="ECO:0000256" key="5">
    <source>
        <dbReference type="ARBA" id="ARBA00022617"/>
    </source>
</evidence>
<dbReference type="PANTHER" id="PTHR30529:SF1">
    <property type="entry name" value="CYTOCHROME B561 HOMOLOG 2"/>
    <property type="match status" value="1"/>
</dbReference>
<sequence length="185" mass="20546">MTGIGPAGRRYSRGAIAFHWAIAILVILNLIFGLLHESLLEGLGVMPLHFEIGITVLVLSIGRLIWRLTHRVPPSPYHMAGWERVLSLAVHWIFYALIILMPLSGWAMMSGGPRPHQVNWFGLFDLPLLPVTGTFSGASHEFHEIFGIAMAVLVVIHIAAALRHQFILRDGVLGRMLPGVEPKHF</sequence>
<dbReference type="GO" id="GO:0022904">
    <property type="term" value="P:respiratory electron transport chain"/>
    <property type="evidence" value="ECO:0007669"/>
    <property type="project" value="InterPro"/>
</dbReference>
<feature type="transmembrane region" description="Helical" evidence="13">
    <location>
        <begin position="145"/>
        <end position="162"/>
    </location>
</feature>
<dbReference type="InterPro" id="IPR011577">
    <property type="entry name" value="Cyt_b561_bac/Ni-Hgenase"/>
</dbReference>
<comment type="caution">
    <text evidence="15">The sequence shown here is derived from an EMBL/GenBank/DDBJ whole genome shotgun (WGS) entry which is preliminary data.</text>
</comment>
<comment type="cofactor">
    <cofactor evidence="1">
        <name>heme b</name>
        <dbReference type="ChEBI" id="CHEBI:60344"/>
    </cofactor>
</comment>
<keyword evidence="16" id="KW-1185">Reference proteome</keyword>
<keyword evidence="3" id="KW-0813">Transport</keyword>
<dbReference type="Proteomes" id="UP000295493">
    <property type="component" value="Unassembled WGS sequence"/>
</dbReference>
<keyword evidence="8" id="KW-0249">Electron transport</keyword>
<keyword evidence="10" id="KW-0408">Iron</keyword>
<dbReference type="Gene3D" id="1.20.950.20">
    <property type="entry name" value="Transmembrane di-heme cytochromes, Chain C"/>
    <property type="match status" value="1"/>
</dbReference>
<gene>
    <name evidence="15" type="ORF">EV664_12010</name>
</gene>
<evidence type="ECO:0000256" key="8">
    <source>
        <dbReference type="ARBA" id="ARBA00022982"/>
    </source>
</evidence>
<feature type="transmembrane region" description="Helical" evidence="13">
    <location>
        <begin position="86"/>
        <end position="108"/>
    </location>
</feature>
<dbReference type="GO" id="GO:0046872">
    <property type="term" value="F:metal ion binding"/>
    <property type="evidence" value="ECO:0007669"/>
    <property type="project" value="UniProtKB-KW"/>
</dbReference>
<dbReference type="InterPro" id="IPR016174">
    <property type="entry name" value="Di-haem_cyt_TM"/>
</dbReference>
<keyword evidence="11 13" id="KW-0472">Membrane</keyword>
<dbReference type="GO" id="GO:0009055">
    <property type="term" value="F:electron transfer activity"/>
    <property type="evidence" value="ECO:0007669"/>
    <property type="project" value="InterPro"/>
</dbReference>
<keyword evidence="6 13" id="KW-0812">Transmembrane</keyword>
<keyword evidence="7" id="KW-0479">Metal-binding</keyword>
<evidence type="ECO:0000256" key="3">
    <source>
        <dbReference type="ARBA" id="ARBA00022448"/>
    </source>
</evidence>
<evidence type="ECO:0000313" key="15">
    <source>
        <dbReference type="EMBL" id="TDN78076.1"/>
    </source>
</evidence>
<evidence type="ECO:0000256" key="11">
    <source>
        <dbReference type="ARBA" id="ARBA00023136"/>
    </source>
</evidence>
<keyword evidence="4" id="KW-1003">Cell membrane</keyword>
<feature type="transmembrane region" description="Helical" evidence="13">
    <location>
        <begin position="16"/>
        <end position="36"/>
    </location>
</feature>
<evidence type="ECO:0000313" key="16">
    <source>
        <dbReference type="Proteomes" id="UP000295493"/>
    </source>
</evidence>
<feature type="transmembrane region" description="Helical" evidence="13">
    <location>
        <begin position="48"/>
        <end position="66"/>
    </location>
</feature>
<keyword evidence="5" id="KW-0349">Heme</keyword>
<evidence type="ECO:0000256" key="13">
    <source>
        <dbReference type="SAM" id="Phobius"/>
    </source>
</evidence>
<dbReference type="AlphaFoldDB" id="A0A4R6FAF6"/>
<evidence type="ECO:0000256" key="4">
    <source>
        <dbReference type="ARBA" id="ARBA00022475"/>
    </source>
</evidence>
<evidence type="ECO:0000256" key="12">
    <source>
        <dbReference type="ARBA" id="ARBA00037975"/>
    </source>
</evidence>
<feature type="domain" description="Cytochrome b561 bacterial/Ni-hydrogenase" evidence="14">
    <location>
        <begin position="10"/>
        <end position="179"/>
    </location>
</feature>
<dbReference type="PANTHER" id="PTHR30529">
    <property type="entry name" value="CYTOCHROME B561"/>
    <property type="match status" value="1"/>
</dbReference>
<name>A0A4R6FAF6_9SPHN</name>
<evidence type="ECO:0000259" key="14">
    <source>
        <dbReference type="Pfam" id="PF01292"/>
    </source>
</evidence>
<dbReference type="InterPro" id="IPR052168">
    <property type="entry name" value="Cytochrome_b561_oxidase"/>
</dbReference>
<dbReference type="Pfam" id="PF01292">
    <property type="entry name" value="Ni_hydr_CYTB"/>
    <property type="match status" value="1"/>
</dbReference>
<dbReference type="GO" id="GO:0020037">
    <property type="term" value="F:heme binding"/>
    <property type="evidence" value="ECO:0007669"/>
    <property type="project" value="TreeGrafter"/>
</dbReference>
<dbReference type="EMBL" id="SNWD01000020">
    <property type="protein sequence ID" value="TDN78076.1"/>
    <property type="molecule type" value="Genomic_DNA"/>
</dbReference>
<dbReference type="SUPFAM" id="SSF81342">
    <property type="entry name" value="Transmembrane di-heme cytochromes"/>
    <property type="match status" value="1"/>
</dbReference>
<proteinExistence type="inferred from homology"/>
<reference evidence="15 16" key="1">
    <citation type="submission" date="2019-03" db="EMBL/GenBank/DDBJ databases">
        <title>Genomic Encyclopedia of Type Strains, Phase IV (KMG-IV): sequencing the most valuable type-strain genomes for metagenomic binning, comparative biology and taxonomic classification.</title>
        <authorList>
            <person name="Goeker M."/>
        </authorList>
    </citation>
    <scope>NUCLEOTIDE SEQUENCE [LARGE SCALE GENOMIC DNA]</scope>
    <source>
        <strain evidence="15 16">DSM 25059</strain>
    </source>
</reference>
<evidence type="ECO:0000256" key="2">
    <source>
        <dbReference type="ARBA" id="ARBA00004651"/>
    </source>
</evidence>
<dbReference type="GO" id="GO:0005886">
    <property type="term" value="C:plasma membrane"/>
    <property type="evidence" value="ECO:0007669"/>
    <property type="project" value="UniProtKB-SubCell"/>
</dbReference>
<dbReference type="RefSeq" id="WP_133497087.1">
    <property type="nucleotide sequence ID" value="NZ_BMLU01000021.1"/>
</dbReference>
<organism evidence="15 16">
    <name type="scientific">Stakelama pacifica</name>
    <dbReference type="NCBI Taxonomy" id="517720"/>
    <lineage>
        <taxon>Bacteria</taxon>
        <taxon>Pseudomonadati</taxon>
        <taxon>Pseudomonadota</taxon>
        <taxon>Alphaproteobacteria</taxon>
        <taxon>Sphingomonadales</taxon>
        <taxon>Sphingomonadaceae</taxon>
        <taxon>Stakelama</taxon>
    </lineage>
</organism>
<evidence type="ECO:0000256" key="9">
    <source>
        <dbReference type="ARBA" id="ARBA00022989"/>
    </source>
</evidence>
<comment type="similarity">
    <text evidence="12">Belongs to the cytochrome b561 family.</text>
</comment>
<evidence type="ECO:0000256" key="7">
    <source>
        <dbReference type="ARBA" id="ARBA00022723"/>
    </source>
</evidence>
<protein>
    <submittedName>
        <fullName evidence="15">Cytochrome b561</fullName>
    </submittedName>
</protein>
<keyword evidence="9 13" id="KW-1133">Transmembrane helix</keyword>
<evidence type="ECO:0000256" key="1">
    <source>
        <dbReference type="ARBA" id="ARBA00001970"/>
    </source>
</evidence>
<accession>A0A4R6FAF6</accession>
<comment type="subcellular location">
    <subcellularLocation>
        <location evidence="2">Cell membrane</location>
        <topology evidence="2">Multi-pass membrane protein</topology>
    </subcellularLocation>
</comment>
<evidence type="ECO:0000256" key="10">
    <source>
        <dbReference type="ARBA" id="ARBA00023004"/>
    </source>
</evidence>